<dbReference type="Pfam" id="PF00651">
    <property type="entry name" value="BTB"/>
    <property type="match status" value="1"/>
</dbReference>
<evidence type="ECO:0000256" key="1">
    <source>
        <dbReference type="SAM" id="MobiDB-lite"/>
    </source>
</evidence>
<dbReference type="Pfam" id="PF15711">
    <property type="entry name" value="ILEI"/>
    <property type="match status" value="2"/>
</dbReference>
<evidence type="ECO:0000313" key="4">
    <source>
        <dbReference type="Proteomes" id="UP001150062"/>
    </source>
</evidence>
<feature type="region of interest" description="Disordered" evidence="1">
    <location>
        <begin position="282"/>
        <end position="329"/>
    </location>
</feature>
<dbReference type="InterPro" id="IPR011333">
    <property type="entry name" value="SKP1/BTB/POZ_sf"/>
</dbReference>
<dbReference type="EMBL" id="JAOAOG010000079">
    <property type="protein sequence ID" value="KAJ6250348.1"/>
    <property type="molecule type" value="Genomic_DNA"/>
</dbReference>
<keyword evidence="4" id="KW-1185">Reference proteome</keyword>
<reference evidence="3" key="1">
    <citation type="submission" date="2022-08" db="EMBL/GenBank/DDBJ databases">
        <title>Novel sulfate-reducing endosymbionts in the free-living metamonad Anaeramoeba.</title>
        <authorList>
            <person name="Jerlstrom-Hultqvist J."/>
            <person name="Cepicka I."/>
            <person name="Gallot-Lavallee L."/>
            <person name="Salas-Leiva D."/>
            <person name="Curtis B.A."/>
            <person name="Zahonova K."/>
            <person name="Pipaliya S."/>
            <person name="Dacks J."/>
            <person name="Roger A.J."/>
        </authorList>
    </citation>
    <scope>NUCLEOTIDE SEQUENCE</scope>
    <source>
        <strain evidence="3">Schooner1</strain>
    </source>
</reference>
<dbReference type="Gene3D" id="3.30.710.10">
    <property type="entry name" value="Potassium Channel Kv1.1, Chain A"/>
    <property type="match status" value="1"/>
</dbReference>
<evidence type="ECO:0000313" key="3">
    <source>
        <dbReference type="EMBL" id="KAJ6250348.1"/>
    </source>
</evidence>
<dbReference type="PROSITE" id="PS50097">
    <property type="entry name" value="BTB"/>
    <property type="match status" value="1"/>
</dbReference>
<accession>A0ABQ8Z0L8</accession>
<proteinExistence type="predicted"/>
<dbReference type="PROSITE" id="PS52031">
    <property type="entry name" value="GG_LECTIN"/>
    <property type="match status" value="2"/>
</dbReference>
<dbReference type="InterPro" id="IPR000210">
    <property type="entry name" value="BTB/POZ_dom"/>
</dbReference>
<dbReference type="PANTHER" id="PTHR46396">
    <property type="entry name" value="PROTEIN O-LINKED-MANNOSE BETA-1,2-N-ACETYLGLUCOSAMINYLTRANSFERASE 1"/>
    <property type="match status" value="1"/>
</dbReference>
<gene>
    <name evidence="3" type="ORF">M0813_16112</name>
</gene>
<dbReference type="InterPro" id="IPR039477">
    <property type="entry name" value="ILEI/PANDER_dom"/>
</dbReference>
<feature type="domain" description="BTB" evidence="2">
    <location>
        <begin position="329"/>
        <end position="390"/>
    </location>
</feature>
<evidence type="ECO:0000259" key="2">
    <source>
        <dbReference type="PROSITE" id="PS50097"/>
    </source>
</evidence>
<sequence length="593" mass="67947">MYFAIPVKKKVTEPIVFSLHSAGFVCGNYSNIFINGVDYSFSKRGFNIVLFDPLSKCITYRACFDTWGSRNDVSHLVEFIKWIPIGTIVLISIKDEATKTMTTEAVSCLETLGASDFDVPYRGGYVLIGRKGAKDGTGIQKIGTQKKPVSISNISDSYFEDFQNLLNNAEFTDLEIQGIKLHRQILSCRVGESKINALIELLEEEKPIITEQLINWVYCRSLKDSADERKIEGILREIGIDYEEKSTEYQFVKDINSLYENKSSFDYSIKLSKTPYEINYEIEDEEKESEKENENENEKEKEKEKEKENGNEKENENEKEKEKGIGKEIKGGDEEIKTHKIILHTRSNLFRGLFLNTNKENSIRDLTGWDYETLIVLIKFMYTDYLDISLITSNNLETFEEMIEYYQLNTKSSLYFYLDLLPFLNSEFKQFQPKQQIILKETSFSFYAYSSGTYLNPGAHLRINGKKYNGHLRGLHILVFDPKTKYIDLNTSLDFYDGYCSEIILENIMNILPIGRIVMLATFGNCSYMFVKKISKALELIGGSKGSLSSHGSYALIGIKGALPGTMIEMASKNPEPVEIETTLDELMKKYKN</sequence>
<dbReference type="SUPFAM" id="SSF54695">
    <property type="entry name" value="POZ domain"/>
    <property type="match status" value="1"/>
</dbReference>
<dbReference type="PANTHER" id="PTHR46396:SF2">
    <property type="entry name" value="ILEI_PANDER DOMAIN-CONTAINING PROTEIN"/>
    <property type="match status" value="1"/>
</dbReference>
<protein>
    <recommendedName>
        <fullName evidence="2">BTB domain-containing protein</fullName>
    </recommendedName>
</protein>
<feature type="compositionally biased region" description="Basic and acidic residues" evidence="1">
    <location>
        <begin position="288"/>
        <end position="329"/>
    </location>
</feature>
<dbReference type="CDD" id="cd18186">
    <property type="entry name" value="BTB_POZ_ZBTB_KLHL-like"/>
    <property type="match status" value="1"/>
</dbReference>
<comment type="caution">
    <text evidence="3">The sequence shown here is derived from an EMBL/GenBank/DDBJ whole genome shotgun (WGS) entry which is preliminary data.</text>
</comment>
<organism evidence="3 4">
    <name type="scientific">Anaeramoeba flamelloides</name>
    <dbReference type="NCBI Taxonomy" id="1746091"/>
    <lineage>
        <taxon>Eukaryota</taxon>
        <taxon>Metamonada</taxon>
        <taxon>Anaeramoebidae</taxon>
        <taxon>Anaeramoeba</taxon>
    </lineage>
</organism>
<dbReference type="Proteomes" id="UP001150062">
    <property type="component" value="Unassembled WGS sequence"/>
</dbReference>
<name>A0ABQ8Z0L8_9EUKA</name>
<dbReference type="InterPro" id="IPR052463">
    <property type="entry name" value="O-linked_mannose_GnT"/>
</dbReference>